<dbReference type="AlphaFoldDB" id="A0AA37RWL9"/>
<evidence type="ECO:0000313" key="1">
    <source>
        <dbReference type="EMBL" id="GLP96756.1"/>
    </source>
</evidence>
<proteinExistence type="predicted"/>
<dbReference type="Proteomes" id="UP001161422">
    <property type="component" value="Unassembled WGS sequence"/>
</dbReference>
<keyword evidence="2" id="KW-1185">Reference proteome</keyword>
<comment type="caution">
    <text evidence="1">The sequence shown here is derived from an EMBL/GenBank/DDBJ whole genome shotgun (WGS) entry which is preliminary data.</text>
</comment>
<sequence length="113" mass="12955">MCDTTFFSANVGRDNDEPSFYQGVETGKAFYGGEAVETDLRWAVTVMSTGHWLRVFDVQRSLIFSVTKLNNGKYDGNRSPSEYIPSLDMTIDEVWEKYYRSPDYVKKLLDSSL</sequence>
<reference evidence="1" key="1">
    <citation type="journal article" date="2014" name="Int. J. Syst. Evol. Microbiol.">
        <title>Complete genome sequence of Corynebacterium casei LMG S-19264T (=DSM 44701T), isolated from a smear-ripened cheese.</title>
        <authorList>
            <consortium name="US DOE Joint Genome Institute (JGI-PGF)"/>
            <person name="Walter F."/>
            <person name="Albersmeier A."/>
            <person name="Kalinowski J."/>
            <person name="Ruckert C."/>
        </authorList>
    </citation>
    <scope>NUCLEOTIDE SEQUENCE</scope>
    <source>
        <strain evidence="1">NBRC 101628</strain>
    </source>
</reference>
<protein>
    <submittedName>
        <fullName evidence="1">Uncharacterized protein</fullName>
    </submittedName>
</protein>
<evidence type="ECO:0000313" key="2">
    <source>
        <dbReference type="Proteomes" id="UP001161422"/>
    </source>
</evidence>
<organism evidence="1 2">
    <name type="scientific">Paraferrimonas sedimenticola</name>
    <dbReference type="NCBI Taxonomy" id="375674"/>
    <lineage>
        <taxon>Bacteria</taxon>
        <taxon>Pseudomonadati</taxon>
        <taxon>Pseudomonadota</taxon>
        <taxon>Gammaproteobacteria</taxon>
        <taxon>Alteromonadales</taxon>
        <taxon>Ferrimonadaceae</taxon>
        <taxon>Paraferrimonas</taxon>
    </lineage>
</organism>
<accession>A0AA37RWL9</accession>
<reference evidence="1" key="2">
    <citation type="submission" date="2023-01" db="EMBL/GenBank/DDBJ databases">
        <title>Draft genome sequence of Paraferrimonas sedimenticola strain NBRC 101628.</title>
        <authorList>
            <person name="Sun Q."/>
            <person name="Mori K."/>
        </authorList>
    </citation>
    <scope>NUCLEOTIDE SEQUENCE</scope>
    <source>
        <strain evidence="1">NBRC 101628</strain>
    </source>
</reference>
<name>A0AA37RWL9_9GAMM</name>
<dbReference type="EMBL" id="BSNC01000005">
    <property type="protein sequence ID" value="GLP96756.1"/>
    <property type="molecule type" value="Genomic_DNA"/>
</dbReference>
<gene>
    <name evidence="1" type="ORF">GCM10007895_20620</name>
</gene>